<sequence length="500" mass="55137">MSDKDGAVVHLEHQAGRGLSAEDAEFLSNFSDEAKKTVLRKVDIRLVPMLALLYLVAYIDKTNIGNAKIEGLLPSLHMDGVQYNIALSIFFVPYVLAVEEVPSNMILNRLKKPSQYLGFLIFCWGLIMLCTGFVQNFAGLVVIRFLLGLFEAGFLPGAVLVISKWYLPGETQTRIAILYTSAASGGAFSGLLAFGLAKMDGAGGYEGWRWIFIIEGIATVVMAVACYFLLLDSPSLSPSWITTDEIRYLEVRQIAANNHGGHHEGFDKRLILSVLLDWKMYFLIFASWSNAVPNYALKFSMPEIIKTMGYESANAQLLTIPPYAIGAFSAYGFSVFADRFSWRMPFILAPQCSLIVAFGILFSKAGDIENNMGLCYFGVCLACFGMYPILPGVNAWNVCNIPNPHKRAVAIGYLICAGNAGGIIGSFIYKDDEKPRYPTGYGTSLAFASAGIVASLSLEFCLWTANRRNARMTAAEIQEKYTEEQLLAMEEKSPLFKYSL</sequence>
<evidence type="ECO:0000256" key="5">
    <source>
        <dbReference type="ARBA" id="ARBA00023136"/>
    </source>
</evidence>
<gene>
    <name evidence="8" type="ORF">PENVUL_c033G06122</name>
</gene>
<evidence type="ECO:0000256" key="2">
    <source>
        <dbReference type="ARBA" id="ARBA00022448"/>
    </source>
</evidence>
<feature type="transmembrane region" description="Helical" evidence="6">
    <location>
        <begin position="317"/>
        <end position="337"/>
    </location>
</feature>
<dbReference type="GO" id="GO:0022857">
    <property type="term" value="F:transmembrane transporter activity"/>
    <property type="evidence" value="ECO:0007669"/>
    <property type="project" value="InterPro"/>
</dbReference>
<feature type="transmembrane region" description="Helical" evidence="6">
    <location>
        <begin position="141"/>
        <end position="163"/>
    </location>
</feature>
<dbReference type="GO" id="GO:0016020">
    <property type="term" value="C:membrane"/>
    <property type="evidence" value="ECO:0007669"/>
    <property type="project" value="UniProtKB-SubCell"/>
</dbReference>
<dbReference type="PANTHER" id="PTHR43791:SF79">
    <property type="entry name" value="MAJOR FACILITATOR SUPERFAMILY (MFS) PROFILE DOMAIN-CONTAINING PROTEIN"/>
    <property type="match status" value="1"/>
</dbReference>
<dbReference type="Pfam" id="PF07690">
    <property type="entry name" value="MFS_1"/>
    <property type="match status" value="1"/>
</dbReference>
<feature type="transmembrane region" description="Helical" evidence="6">
    <location>
        <begin position="408"/>
        <end position="429"/>
    </location>
</feature>
<dbReference type="PROSITE" id="PS50850">
    <property type="entry name" value="MFS"/>
    <property type="match status" value="1"/>
</dbReference>
<protein>
    <recommendedName>
        <fullName evidence="7">Major facilitator superfamily (MFS) profile domain-containing protein</fullName>
    </recommendedName>
</protein>
<accession>A0A1V6RRJ5</accession>
<feature type="transmembrane region" description="Helical" evidence="6">
    <location>
        <begin position="278"/>
        <end position="297"/>
    </location>
</feature>
<dbReference type="AlphaFoldDB" id="A0A1V6RRJ5"/>
<evidence type="ECO:0000256" key="1">
    <source>
        <dbReference type="ARBA" id="ARBA00004141"/>
    </source>
</evidence>
<proteinExistence type="predicted"/>
<keyword evidence="3 6" id="KW-0812">Transmembrane</keyword>
<feature type="transmembrane region" description="Helical" evidence="6">
    <location>
        <begin position="441"/>
        <end position="463"/>
    </location>
</feature>
<dbReference type="FunFam" id="1.20.1250.20:FF:000034">
    <property type="entry name" value="MFS general substrate transporter"/>
    <property type="match status" value="1"/>
</dbReference>
<dbReference type="PANTHER" id="PTHR43791">
    <property type="entry name" value="PERMEASE-RELATED"/>
    <property type="match status" value="1"/>
</dbReference>
<evidence type="ECO:0000313" key="8">
    <source>
        <dbReference type="EMBL" id="OQE04395.1"/>
    </source>
</evidence>
<evidence type="ECO:0000313" key="9">
    <source>
        <dbReference type="Proteomes" id="UP000191518"/>
    </source>
</evidence>
<comment type="caution">
    <text evidence="8">The sequence shown here is derived from an EMBL/GenBank/DDBJ whole genome shotgun (WGS) entry which is preliminary data.</text>
</comment>
<keyword evidence="9" id="KW-1185">Reference proteome</keyword>
<dbReference type="FunFam" id="1.20.1250.20:FF:000364">
    <property type="entry name" value="MFS general substrate transporter"/>
    <property type="match status" value="1"/>
</dbReference>
<dbReference type="EMBL" id="MDYP01000033">
    <property type="protein sequence ID" value="OQE04395.1"/>
    <property type="molecule type" value="Genomic_DNA"/>
</dbReference>
<comment type="subcellular location">
    <subcellularLocation>
        <location evidence="1">Membrane</location>
        <topology evidence="1">Multi-pass membrane protein</topology>
    </subcellularLocation>
</comment>
<keyword evidence="2" id="KW-0813">Transport</keyword>
<feature type="transmembrane region" description="Helical" evidence="6">
    <location>
        <begin position="344"/>
        <end position="362"/>
    </location>
</feature>
<feature type="transmembrane region" description="Helical" evidence="6">
    <location>
        <begin position="208"/>
        <end position="230"/>
    </location>
</feature>
<reference evidence="9" key="1">
    <citation type="journal article" date="2017" name="Nat. Microbiol.">
        <title>Global analysis of biosynthetic gene clusters reveals vast potential of secondary metabolite production in Penicillium species.</title>
        <authorList>
            <person name="Nielsen J.C."/>
            <person name="Grijseels S."/>
            <person name="Prigent S."/>
            <person name="Ji B."/>
            <person name="Dainat J."/>
            <person name="Nielsen K.F."/>
            <person name="Frisvad J.C."/>
            <person name="Workman M."/>
            <person name="Nielsen J."/>
        </authorList>
    </citation>
    <scope>NUCLEOTIDE SEQUENCE [LARGE SCALE GENOMIC DNA]</scope>
    <source>
        <strain evidence="9">IBT 29486</strain>
    </source>
</reference>
<feature type="transmembrane region" description="Helical" evidence="6">
    <location>
        <begin position="42"/>
        <end position="60"/>
    </location>
</feature>
<dbReference type="Gene3D" id="1.20.1250.20">
    <property type="entry name" value="MFS general substrate transporter like domains"/>
    <property type="match status" value="2"/>
</dbReference>
<evidence type="ECO:0000256" key="3">
    <source>
        <dbReference type="ARBA" id="ARBA00022692"/>
    </source>
</evidence>
<evidence type="ECO:0000256" key="6">
    <source>
        <dbReference type="SAM" id="Phobius"/>
    </source>
</evidence>
<feature type="transmembrane region" description="Helical" evidence="6">
    <location>
        <begin position="117"/>
        <end position="135"/>
    </location>
</feature>
<feature type="domain" description="Major facilitator superfamily (MFS) profile" evidence="7">
    <location>
        <begin position="46"/>
        <end position="469"/>
    </location>
</feature>
<feature type="transmembrane region" description="Helical" evidence="6">
    <location>
        <begin position="374"/>
        <end position="396"/>
    </location>
</feature>
<keyword evidence="5 6" id="KW-0472">Membrane</keyword>
<feature type="transmembrane region" description="Helical" evidence="6">
    <location>
        <begin position="80"/>
        <end position="97"/>
    </location>
</feature>
<evidence type="ECO:0000259" key="7">
    <source>
        <dbReference type="PROSITE" id="PS50850"/>
    </source>
</evidence>
<organism evidence="8 9">
    <name type="scientific">Penicillium vulpinum</name>
    <dbReference type="NCBI Taxonomy" id="29845"/>
    <lineage>
        <taxon>Eukaryota</taxon>
        <taxon>Fungi</taxon>
        <taxon>Dikarya</taxon>
        <taxon>Ascomycota</taxon>
        <taxon>Pezizomycotina</taxon>
        <taxon>Eurotiomycetes</taxon>
        <taxon>Eurotiomycetidae</taxon>
        <taxon>Eurotiales</taxon>
        <taxon>Aspergillaceae</taxon>
        <taxon>Penicillium</taxon>
    </lineage>
</organism>
<dbReference type="InterPro" id="IPR036259">
    <property type="entry name" value="MFS_trans_sf"/>
</dbReference>
<keyword evidence="4 6" id="KW-1133">Transmembrane helix</keyword>
<dbReference type="InterPro" id="IPR011701">
    <property type="entry name" value="MFS"/>
</dbReference>
<name>A0A1V6RRJ5_9EURO</name>
<dbReference type="Proteomes" id="UP000191518">
    <property type="component" value="Unassembled WGS sequence"/>
</dbReference>
<dbReference type="InterPro" id="IPR020846">
    <property type="entry name" value="MFS_dom"/>
</dbReference>
<evidence type="ECO:0000256" key="4">
    <source>
        <dbReference type="ARBA" id="ARBA00022989"/>
    </source>
</evidence>
<dbReference type="SUPFAM" id="SSF103473">
    <property type="entry name" value="MFS general substrate transporter"/>
    <property type="match status" value="1"/>
</dbReference>
<feature type="transmembrane region" description="Helical" evidence="6">
    <location>
        <begin position="175"/>
        <end position="196"/>
    </location>
</feature>